<accession>A0A0A3Z1W0</accession>
<protein>
    <submittedName>
        <fullName evidence="1">Uncharacterized protein</fullName>
    </submittedName>
</protein>
<proteinExistence type="predicted"/>
<dbReference type="EMBL" id="JRUQ01000039">
    <property type="protein sequence ID" value="KGT92860.1"/>
    <property type="molecule type" value="Genomic_DNA"/>
</dbReference>
<comment type="caution">
    <text evidence="1">The sequence shown here is derived from an EMBL/GenBank/DDBJ whole genome shotgun (WGS) entry which is preliminary data.</text>
</comment>
<sequence>MGHVFFALIHLNQKWRGSAARLAGFPFINPTFYDCNDSKMNQKKSPDSIQAGENCSLSRVIAGTILVRAHHHGEVFEPNCF</sequence>
<evidence type="ECO:0000313" key="1">
    <source>
        <dbReference type="EMBL" id="KGT92860.1"/>
    </source>
</evidence>
<name>A0A0A3Z1W0_9GAMM</name>
<dbReference type="STRING" id="371042.NG99_13020"/>
<reference evidence="1 2" key="1">
    <citation type="submission" date="2014-10" db="EMBL/GenBank/DDBJ databases">
        <title>Genome sequence of Erwinia typographi M043b.</title>
        <authorList>
            <person name="Chan K.-G."/>
            <person name="Tan W.-S."/>
        </authorList>
    </citation>
    <scope>NUCLEOTIDE SEQUENCE [LARGE SCALE GENOMIC DNA]</scope>
    <source>
        <strain evidence="1 2">M043b</strain>
    </source>
</reference>
<keyword evidence="2" id="KW-1185">Reference proteome</keyword>
<dbReference type="Proteomes" id="UP000030351">
    <property type="component" value="Unassembled WGS sequence"/>
</dbReference>
<dbReference type="AlphaFoldDB" id="A0A0A3Z1W0"/>
<evidence type="ECO:0000313" key="2">
    <source>
        <dbReference type="Proteomes" id="UP000030351"/>
    </source>
</evidence>
<organism evidence="1 2">
    <name type="scientific">Erwinia typographi</name>
    <dbReference type="NCBI Taxonomy" id="371042"/>
    <lineage>
        <taxon>Bacteria</taxon>
        <taxon>Pseudomonadati</taxon>
        <taxon>Pseudomonadota</taxon>
        <taxon>Gammaproteobacteria</taxon>
        <taxon>Enterobacterales</taxon>
        <taxon>Erwiniaceae</taxon>
        <taxon>Erwinia</taxon>
    </lineage>
</organism>
<gene>
    <name evidence="1" type="ORF">NG99_13020</name>
</gene>